<keyword evidence="1" id="KW-0472">Membrane</keyword>
<keyword evidence="1" id="KW-0812">Transmembrane</keyword>
<sequence length="74" mass="8527">MEVKVAESYQFHSVTNESGTLKLSYVYWLPLGVYSPSLMIILDHFTNMRSIFDSSRLPIESVMGKHMIPDFNRA</sequence>
<dbReference type="Proteomes" id="UP000308652">
    <property type="component" value="Unassembled WGS sequence"/>
</dbReference>
<dbReference type="EMBL" id="ML213604">
    <property type="protein sequence ID" value="TFK38217.1"/>
    <property type="molecule type" value="Genomic_DNA"/>
</dbReference>
<protein>
    <submittedName>
        <fullName evidence="2">Uncharacterized protein</fullName>
    </submittedName>
</protein>
<organism evidence="2 3">
    <name type="scientific">Crucibulum laeve</name>
    <dbReference type="NCBI Taxonomy" id="68775"/>
    <lineage>
        <taxon>Eukaryota</taxon>
        <taxon>Fungi</taxon>
        <taxon>Dikarya</taxon>
        <taxon>Basidiomycota</taxon>
        <taxon>Agaricomycotina</taxon>
        <taxon>Agaricomycetes</taxon>
        <taxon>Agaricomycetidae</taxon>
        <taxon>Agaricales</taxon>
        <taxon>Agaricineae</taxon>
        <taxon>Nidulariaceae</taxon>
        <taxon>Crucibulum</taxon>
    </lineage>
</organism>
<name>A0A5C3M0B7_9AGAR</name>
<feature type="transmembrane region" description="Helical" evidence="1">
    <location>
        <begin position="25"/>
        <end position="46"/>
    </location>
</feature>
<evidence type="ECO:0000313" key="3">
    <source>
        <dbReference type="Proteomes" id="UP000308652"/>
    </source>
</evidence>
<evidence type="ECO:0000313" key="2">
    <source>
        <dbReference type="EMBL" id="TFK38217.1"/>
    </source>
</evidence>
<keyword evidence="1" id="KW-1133">Transmembrane helix</keyword>
<accession>A0A5C3M0B7</accession>
<keyword evidence="3" id="KW-1185">Reference proteome</keyword>
<proteinExistence type="predicted"/>
<gene>
    <name evidence="2" type="ORF">BDQ12DRAFT_684187</name>
</gene>
<evidence type="ECO:0000256" key="1">
    <source>
        <dbReference type="SAM" id="Phobius"/>
    </source>
</evidence>
<reference evidence="2 3" key="1">
    <citation type="journal article" date="2019" name="Nat. Ecol. Evol.">
        <title>Megaphylogeny resolves global patterns of mushroom evolution.</title>
        <authorList>
            <person name="Varga T."/>
            <person name="Krizsan K."/>
            <person name="Foldi C."/>
            <person name="Dima B."/>
            <person name="Sanchez-Garcia M."/>
            <person name="Sanchez-Ramirez S."/>
            <person name="Szollosi G.J."/>
            <person name="Szarkandi J.G."/>
            <person name="Papp V."/>
            <person name="Albert L."/>
            <person name="Andreopoulos W."/>
            <person name="Angelini C."/>
            <person name="Antonin V."/>
            <person name="Barry K.W."/>
            <person name="Bougher N.L."/>
            <person name="Buchanan P."/>
            <person name="Buyck B."/>
            <person name="Bense V."/>
            <person name="Catcheside P."/>
            <person name="Chovatia M."/>
            <person name="Cooper J."/>
            <person name="Damon W."/>
            <person name="Desjardin D."/>
            <person name="Finy P."/>
            <person name="Geml J."/>
            <person name="Haridas S."/>
            <person name="Hughes K."/>
            <person name="Justo A."/>
            <person name="Karasinski D."/>
            <person name="Kautmanova I."/>
            <person name="Kiss B."/>
            <person name="Kocsube S."/>
            <person name="Kotiranta H."/>
            <person name="LaButti K.M."/>
            <person name="Lechner B.E."/>
            <person name="Liimatainen K."/>
            <person name="Lipzen A."/>
            <person name="Lukacs Z."/>
            <person name="Mihaltcheva S."/>
            <person name="Morgado L.N."/>
            <person name="Niskanen T."/>
            <person name="Noordeloos M.E."/>
            <person name="Ohm R.A."/>
            <person name="Ortiz-Santana B."/>
            <person name="Ovrebo C."/>
            <person name="Racz N."/>
            <person name="Riley R."/>
            <person name="Savchenko A."/>
            <person name="Shiryaev A."/>
            <person name="Soop K."/>
            <person name="Spirin V."/>
            <person name="Szebenyi C."/>
            <person name="Tomsovsky M."/>
            <person name="Tulloss R.E."/>
            <person name="Uehling J."/>
            <person name="Grigoriev I.V."/>
            <person name="Vagvolgyi C."/>
            <person name="Papp T."/>
            <person name="Martin F.M."/>
            <person name="Miettinen O."/>
            <person name="Hibbett D.S."/>
            <person name="Nagy L.G."/>
        </authorList>
    </citation>
    <scope>NUCLEOTIDE SEQUENCE [LARGE SCALE GENOMIC DNA]</scope>
    <source>
        <strain evidence="2 3">CBS 166.37</strain>
    </source>
</reference>
<dbReference type="AlphaFoldDB" id="A0A5C3M0B7"/>